<reference evidence="2" key="1">
    <citation type="submission" date="2015-11" db="EMBL/GenBank/DDBJ databases">
        <title>De novo transcriptome assembly of four potential Pierce s Disease insect vectors from Arizona vineyards.</title>
        <authorList>
            <person name="Tassone E.E."/>
        </authorList>
    </citation>
    <scope>NUCLEOTIDE SEQUENCE</scope>
</reference>
<feature type="region of interest" description="Disordered" evidence="1">
    <location>
        <begin position="1"/>
        <end position="21"/>
    </location>
</feature>
<protein>
    <submittedName>
        <fullName evidence="2">Uncharacterized protein</fullName>
    </submittedName>
</protein>
<dbReference type="EMBL" id="GECZ01028853">
    <property type="protein sequence ID" value="JAS40916.1"/>
    <property type="molecule type" value="Transcribed_RNA"/>
</dbReference>
<organism evidence="2">
    <name type="scientific">Cuerna arida</name>
    <dbReference type="NCBI Taxonomy" id="1464854"/>
    <lineage>
        <taxon>Eukaryota</taxon>
        <taxon>Metazoa</taxon>
        <taxon>Ecdysozoa</taxon>
        <taxon>Arthropoda</taxon>
        <taxon>Hexapoda</taxon>
        <taxon>Insecta</taxon>
        <taxon>Pterygota</taxon>
        <taxon>Neoptera</taxon>
        <taxon>Paraneoptera</taxon>
        <taxon>Hemiptera</taxon>
        <taxon>Auchenorrhyncha</taxon>
        <taxon>Membracoidea</taxon>
        <taxon>Cicadellidae</taxon>
        <taxon>Cicadellinae</taxon>
        <taxon>Proconiini</taxon>
        <taxon>Cuerna</taxon>
    </lineage>
</organism>
<accession>A0A1B6EMG9</accession>
<evidence type="ECO:0000313" key="2">
    <source>
        <dbReference type="EMBL" id="JAS39103.1"/>
    </source>
</evidence>
<gene>
    <name evidence="2" type="ORF">g.21177</name>
    <name evidence="3" type="ORF">g.21178</name>
</gene>
<dbReference type="InterPro" id="IPR028227">
    <property type="entry name" value="UPF0449"/>
</dbReference>
<dbReference type="AlphaFoldDB" id="A0A1B6EMG9"/>
<sequence length="108" mass="12308">MKMFKKKSDLSLPPLPKPPKTEQMIEDINSADDNDPVFLEGSCKRMFDERTKTDVKFEIVKECIGADHDLNDLIKETGEKLIRLQNSRDELQEMTVSIKNKVAGALDL</sequence>
<dbReference type="Pfam" id="PF15136">
    <property type="entry name" value="UPF0449"/>
    <property type="match status" value="1"/>
</dbReference>
<evidence type="ECO:0000313" key="3">
    <source>
        <dbReference type="EMBL" id="JAS40916.1"/>
    </source>
</evidence>
<name>A0A1B6EMG9_9HEMI</name>
<evidence type="ECO:0000256" key="1">
    <source>
        <dbReference type="SAM" id="MobiDB-lite"/>
    </source>
</evidence>
<proteinExistence type="predicted"/>
<dbReference type="EMBL" id="GECZ01030666">
    <property type="protein sequence ID" value="JAS39103.1"/>
    <property type="molecule type" value="Transcribed_RNA"/>
</dbReference>